<dbReference type="Proteomes" id="UP000186108">
    <property type="component" value="Plasmid pR1CP1"/>
</dbReference>
<gene>
    <name evidence="2" type="ORF">R1CP_37305</name>
</gene>
<dbReference type="EMBL" id="CP009112">
    <property type="protein sequence ID" value="ANS32065.1"/>
    <property type="molecule type" value="Genomic_DNA"/>
</dbReference>
<evidence type="ECO:0000256" key="1">
    <source>
        <dbReference type="SAM" id="MobiDB-lite"/>
    </source>
</evidence>
<proteinExistence type="predicted"/>
<protein>
    <submittedName>
        <fullName evidence="2">Uncharacterized protein</fullName>
    </submittedName>
</protein>
<evidence type="ECO:0000313" key="3">
    <source>
        <dbReference type="Proteomes" id="UP000186108"/>
    </source>
</evidence>
<keyword evidence="2" id="KW-0614">Plasmid</keyword>
<evidence type="ECO:0000313" key="2">
    <source>
        <dbReference type="EMBL" id="ANS32065.1"/>
    </source>
</evidence>
<sequence>MDAIRTLGWRTEEGRGRHSPPLPPARVCSNESYFPLNRGFMAPRFTSGARPPSAAVRKNQVPTSPLRVGERPTVAPNGRCRPGRGHSPIAQIQATGEPISPLCEPFKSADLNEQKTL</sequence>
<accession>A0A1B1KHH6</accession>
<organism evidence="2 3">
    <name type="scientific">Rhodococcus opacus</name>
    <name type="common">Nocardia opaca</name>
    <dbReference type="NCBI Taxonomy" id="37919"/>
    <lineage>
        <taxon>Bacteria</taxon>
        <taxon>Bacillati</taxon>
        <taxon>Actinomycetota</taxon>
        <taxon>Actinomycetes</taxon>
        <taxon>Mycobacteriales</taxon>
        <taxon>Nocardiaceae</taxon>
        <taxon>Rhodococcus</taxon>
    </lineage>
</organism>
<dbReference type="AlphaFoldDB" id="A0A1B1KHH6"/>
<geneLocation type="plasmid" evidence="3">
    <name>pr1cp1</name>
</geneLocation>
<reference evidence="2 3" key="1">
    <citation type="submission" date="2014-07" db="EMBL/GenBank/DDBJ databases">
        <authorList>
            <person name="Zhang J.E."/>
            <person name="Yang H."/>
            <person name="Guo J."/>
            <person name="Deng Z."/>
            <person name="Luo H."/>
            <person name="Luo M."/>
            <person name="Zhao B."/>
        </authorList>
    </citation>
    <scope>NUCLEOTIDE SEQUENCE [LARGE SCALE GENOMIC DNA]</scope>
    <source>
        <strain evidence="2 3">1CP</strain>
        <plasmid evidence="3">Plasmid pr1cp1</plasmid>
    </source>
</reference>
<name>A0A1B1KHH6_RHOOP</name>
<feature type="region of interest" description="Disordered" evidence="1">
    <location>
        <begin position="44"/>
        <end position="117"/>
    </location>
</feature>
<feature type="region of interest" description="Disordered" evidence="1">
    <location>
        <begin position="1"/>
        <end position="24"/>
    </location>
</feature>